<dbReference type="SUPFAM" id="SSF46689">
    <property type="entry name" value="Homeodomain-like"/>
    <property type="match status" value="1"/>
</dbReference>
<reference evidence="5 6" key="1">
    <citation type="submission" date="2019-11" db="EMBL/GenBank/DDBJ databases">
        <title>Whole genome sequence of a plant growth promoting strain Serratia marcescens BTL07 isolated from the rhizoplane of Chili (Capsicum annuum).</title>
        <authorList>
            <person name="Dutta S."/>
            <person name="Khatun A."/>
            <person name="Gupta D.R."/>
            <person name="Surovy M.Z."/>
            <person name="Rahman M.M."/>
            <person name="Mahmud N.U."/>
            <person name="Emes R."/>
            <person name="Warry A."/>
            <person name="West H."/>
            <person name="Clarke M.L."/>
            <person name="Islam M.T."/>
        </authorList>
    </citation>
    <scope>NUCLEOTIDE SEQUENCE [LARGE SCALE GENOMIC DNA]</scope>
    <source>
        <strain evidence="5 6">BTL07</strain>
    </source>
</reference>
<protein>
    <submittedName>
        <fullName evidence="5">Helix-turn-helix domain-containing protein</fullName>
    </submittedName>
</protein>
<evidence type="ECO:0000256" key="1">
    <source>
        <dbReference type="ARBA" id="ARBA00023015"/>
    </source>
</evidence>
<dbReference type="Proteomes" id="UP000443014">
    <property type="component" value="Unassembled WGS sequence"/>
</dbReference>
<dbReference type="Pfam" id="PF12833">
    <property type="entry name" value="HTH_18"/>
    <property type="match status" value="1"/>
</dbReference>
<comment type="caution">
    <text evidence="5">The sequence shown here is derived from an EMBL/GenBank/DDBJ whole genome shotgun (WGS) entry which is preliminary data.</text>
</comment>
<dbReference type="PROSITE" id="PS01124">
    <property type="entry name" value="HTH_ARAC_FAMILY_2"/>
    <property type="match status" value="1"/>
</dbReference>
<dbReference type="InterPro" id="IPR009057">
    <property type="entry name" value="Homeodomain-like_sf"/>
</dbReference>
<dbReference type="InterPro" id="IPR018062">
    <property type="entry name" value="HTH_AraC-typ_CS"/>
</dbReference>
<evidence type="ECO:0000256" key="3">
    <source>
        <dbReference type="ARBA" id="ARBA00023163"/>
    </source>
</evidence>
<dbReference type="GO" id="GO:0003677">
    <property type="term" value="F:DNA binding"/>
    <property type="evidence" value="ECO:0007669"/>
    <property type="project" value="UniProtKB-KW"/>
</dbReference>
<name>A0ABD6HR52_SERMA</name>
<dbReference type="InterPro" id="IPR020449">
    <property type="entry name" value="Tscrpt_reg_AraC-type_HTH"/>
</dbReference>
<dbReference type="SMART" id="SM00342">
    <property type="entry name" value="HTH_ARAC"/>
    <property type="match status" value="1"/>
</dbReference>
<organism evidence="5 6">
    <name type="scientific">Serratia marcescens</name>
    <dbReference type="NCBI Taxonomy" id="615"/>
    <lineage>
        <taxon>Bacteria</taxon>
        <taxon>Pseudomonadati</taxon>
        <taxon>Pseudomonadota</taxon>
        <taxon>Gammaproteobacteria</taxon>
        <taxon>Enterobacterales</taxon>
        <taxon>Yersiniaceae</taxon>
        <taxon>Serratia</taxon>
    </lineage>
</organism>
<evidence type="ECO:0000259" key="4">
    <source>
        <dbReference type="PROSITE" id="PS01124"/>
    </source>
</evidence>
<gene>
    <name evidence="5" type="ORF">GMA22_15165</name>
</gene>
<dbReference type="GO" id="GO:0006355">
    <property type="term" value="P:regulation of DNA-templated transcription"/>
    <property type="evidence" value="ECO:0007669"/>
    <property type="project" value="UniProtKB-ARBA"/>
</dbReference>
<feature type="domain" description="HTH araC/xylS-type" evidence="4">
    <location>
        <begin position="34"/>
        <end position="112"/>
    </location>
</feature>
<keyword evidence="1" id="KW-0805">Transcription regulation</keyword>
<dbReference type="InterPro" id="IPR018060">
    <property type="entry name" value="HTH_AraC"/>
</dbReference>
<sequence length="121" mass="13146">MKPIDTVSGGLFPVILETDRRRAAGDQLDAVGNAGRAGPHRRLFAQRFKGLVGSTAMEYLSHWRMLKAADRLRAGKENVASIAYSLGYGSESAFSTAFKRVMAQSPSQYRRQMPAGASEPA</sequence>
<accession>A0ABD6HR52</accession>
<keyword evidence="2" id="KW-0238">DNA-binding</keyword>
<dbReference type="EMBL" id="WNKC01000002">
    <property type="protein sequence ID" value="MVF04593.1"/>
    <property type="molecule type" value="Genomic_DNA"/>
</dbReference>
<evidence type="ECO:0000313" key="5">
    <source>
        <dbReference type="EMBL" id="MVF04593.1"/>
    </source>
</evidence>
<dbReference type="PANTHER" id="PTHR46796:SF13">
    <property type="entry name" value="HTH-TYPE TRANSCRIPTIONAL ACTIVATOR RHAS"/>
    <property type="match status" value="1"/>
</dbReference>
<dbReference type="AlphaFoldDB" id="A0ABD6HR52"/>
<dbReference type="PROSITE" id="PS00041">
    <property type="entry name" value="HTH_ARAC_FAMILY_1"/>
    <property type="match status" value="1"/>
</dbReference>
<dbReference type="PANTHER" id="PTHR46796">
    <property type="entry name" value="HTH-TYPE TRANSCRIPTIONAL ACTIVATOR RHAS-RELATED"/>
    <property type="match status" value="1"/>
</dbReference>
<dbReference type="PRINTS" id="PR00032">
    <property type="entry name" value="HTHARAC"/>
</dbReference>
<dbReference type="Gene3D" id="1.10.10.60">
    <property type="entry name" value="Homeodomain-like"/>
    <property type="match status" value="1"/>
</dbReference>
<evidence type="ECO:0000256" key="2">
    <source>
        <dbReference type="ARBA" id="ARBA00023125"/>
    </source>
</evidence>
<keyword evidence="3" id="KW-0804">Transcription</keyword>
<proteinExistence type="predicted"/>
<evidence type="ECO:0000313" key="6">
    <source>
        <dbReference type="Proteomes" id="UP000443014"/>
    </source>
</evidence>
<dbReference type="InterPro" id="IPR050204">
    <property type="entry name" value="AraC_XylS_family_regulators"/>
</dbReference>